<feature type="region of interest" description="Disordered" evidence="1">
    <location>
        <begin position="75"/>
        <end position="126"/>
    </location>
</feature>
<feature type="compositionally biased region" description="Polar residues" evidence="1">
    <location>
        <begin position="86"/>
        <end position="98"/>
    </location>
</feature>
<dbReference type="Proteomes" id="UP000728032">
    <property type="component" value="Unassembled WGS sequence"/>
</dbReference>
<accession>A0A7R9MK00</accession>
<sequence>VLRGVTRLRWTLGRVVASEAAVGAHRLLLTEDLSNGKLQLYLLCASLNKKPYKHPVLPKLMELLHDMEMDPKLTVLKANLHPDDTPYTTSHESESSGASERVVPHDHNPLNESGIDDLTTTSSSSG</sequence>
<dbReference type="EMBL" id="OC939343">
    <property type="protein sequence ID" value="CAD7661662.1"/>
    <property type="molecule type" value="Genomic_DNA"/>
</dbReference>
<gene>
    <name evidence="2" type="ORF">ONB1V03_LOCUS18222</name>
</gene>
<name>A0A7R9MK00_9ACAR</name>
<reference evidence="2" key="1">
    <citation type="submission" date="2020-11" db="EMBL/GenBank/DDBJ databases">
        <authorList>
            <person name="Tran Van P."/>
        </authorList>
    </citation>
    <scope>NUCLEOTIDE SEQUENCE</scope>
</reference>
<proteinExistence type="predicted"/>
<evidence type="ECO:0000313" key="3">
    <source>
        <dbReference type="Proteomes" id="UP000728032"/>
    </source>
</evidence>
<dbReference type="EMBL" id="CAJPVJ010024518">
    <property type="protein sequence ID" value="CAG2178798.1"/>
    <property type="molecule type" value="Genomic_DNA"/>
</dbReference>
<evidence type="ECO:0000256" key="1">
    <source>
        <dbReference type="SAM" id="MobiDB-lite"/>
    </source>
</evidence>
<dbReference type="AlphaFoldDB" id="A0A7R9MK00"/>
<keyword evidence="3" id="KW-1185">Reference proteome</keyword>
<evidence type="ECO:0000313" key="2">
    <source>
        <dbReference type="EMBL" id="CAD7661662.1"/>
    </source>
</evidence>
<feature type="non-terminal residue" evidence="2">
    <location>
        <position position="1"/>
    </location>
</feature>
<organism evidence="2">
    <name type="scientific">Oppiella nova</name>
    <dbReference type="NCBI Taxonomy" id="334625"/>
    <lineage>
        <taxon>Eukaryota</taxon>
        <taxon>Metazoa</taxon>
        <taxon>Ecdysozoa</taxon>
        <taxon>Arthropoda</taxon>
        <taxon>Chelicerata</taxon>
        <taxon>Arachnida</taxon>
        <taxon>Acari</taxon>
        <taxon>Acariformes</taxon>
        <taxon>Sarcoptiformes</taxon>
        <taxon>Oribatida</taxon>
        <taxon>Brachypylina</taxon>
        <taxon>Oppioidea</taxon>
        <taxon>Oppiidae</taxon>
        <taxon>Oppiella</taxon>
    </lineage>
</organism>
<protein>
    <submittedName>
        <fullName evidence="2">Uncharacterized protein</fullName>
    </submittedName>
</protein>